<feature type="transmembrane region" description="Helical" evidence="1">
    <location>
        <begin position="30"/>
        <end position="49"/>
    </location>
</feature>
<keyword evidence="3" id="KW-1185">Reference proteome</keyword>
<dbReference type="AlphaFoldDB" id="A0A7X9RV27"/>
<comment type="caution">
    <text evidence="2">The sequence shown here is derived from an EMBL/GenBank/DDBJ whole genome shotgun (WGS) entry which is preliminary data.</text>
</comment>
<sequence length="368" mass="42997">MSSSKHKISKSEDALIIKISWFGSKAFSQLGFTIVWSILLIVWVGIGFVTGAQGVMAFAFFVFPIVHFMWVVVSIYRTFCYFLNKTIVKIENNRFTVEHYPLPWKDEINIRTDKIEQFYIKQNKGRDKNNNVKYYNSLYLKTTADKTIKVLSHEILRNYKEAKNLEEIIEDFLKIEDYAVVGEYGAENKLTKEELKRDFDKKINPTEISLLDLKDEFVFNYDLSSWLVTFTIQYDWLSGNTDKLLQVISDAGDNKMLYVQKNMSIITPWIEIKTDNINFPSLNLTSESEMPDTLVYDSELYRLAQKAEGKLFHKNQQEGHRVAQSFYLNSEENKSVRIVHLSDNNHSIYLGDKKEERQFDDILHSADS</sequence>
<protein>
    <submittedName>
        <fullName evidence="2">Uncharacterized protein</fullName>
    </submittedName>
</protein>
<keyword evidence="1" id="KW-1133">Transmembrane helix</keyword>
<gene>
    <name evidence="2" type="ORF">HHU12_14455</name>
</gene>
<organism evidence="2 3">
    <name type="scientific">Flammeovirga aprica JL-4</name>
    <dbReference type="NCBI Taxonomy" id="694437"/>
    <lineage>
        <taxon>Bacteria</taxon>
        <taxon>Pseudomonadati</taxon>
        <taxon>Bacteroidota</taxon>
        <taxon>Cytophagia</taxon>
        <taxon>Cytophagales</taxon>
        <taxon>Flammeovirgaceae</taxon>
        <taxon>Flammeovirga</taxon>
    </lineage>
</organism>
<evidence type="ECO:0000313" key="2">
    <source>
        <dbReference type="EMBL" id="NME69174.1"/>
    </source>
</evidence>
<evidence type="ECO:0000313" key="3">
    <source>
        <dbReference type="Proteomes" id="UP000576082"/>
    </source>
</evidence>
<feature type="transmembrane region" description="Helical" evidence="1">
    <location>
        <begin position="55"/>
        <end position="76"/>
    </location>
</feature>
<dbReference type="EMBL" id="JABANE010000036">
    <property type="protein sequence ID" value="NME69174.1"/>
    <property type="molecule type" value="Genomic_DNA"/>
</dbReference>
<keyword evidence="1" id="KW-0812">Transmembrane</keyword>
<reference evidence="2 3" key="1">
    <citation type="submission" date="2020-04" db="EMBL/GenBank/DDBJ databases">
        <title>Flammeovirga sp. SR4, a novel species isolated from seawater.</title>
        <authorList>
            <person name="Wang X."/>
        </authorList>
    </citation>
    <scope>NUCLEOTIDE SEQUENCE [LARGE SCALE GENOMIC DNA]</scope>
    <source>
        <strain evidence="2 3">ATCC 23126</strain>
    </source>
</reference>
<name>A0A7X9RV27_9BACT</name>
<proteinExistence type="predicted"/>
<accession>A0A7X9RV27</accession>
<keyword evidence="1" id="KW-0472">Membrane</keyword>
<dbReference type="Proteomes" id="UP000576082">
    <property type="component" value="Unassembled WGS sequence"/>
</dbReference>
<dbReference type="RefSeq" id="WP_169657459.1">
    <property type="nucleotide sequence ID" value="NZ_JABANE010000036.1"/>
</dbReference>
<evidence type="ECO:0000256" key="1">
    <source>
        <dbReference type="SAM" id="Phobius"/>
    </source>
</evidence>